<dbReference type="EMBL" id="CP102382">
    <property type="protein sequence ID" value="UUV21994.1"/>
    <property type="molecule type" value="Genomic_DNA"/>
</dbReference>
<evidence type="ECO:0000313" key="2">
    <source>
        <dbReference type="EMBL" id="UUV21994.1"/>
    </source>
</evidence>
<evidence type="ECO:0000313" key="3">
    <source>
        <dbReference type="Proteomes" id="UP001317001"/>
    </source>
</evidence>
<gene>
    <name evidence="2" type="ORF">NPX36_02820</name>
</gene>
<keyword evidence="1" id="KW-0732">Signal</keyword>
<reference evidence="2 3" key="1">
    <citation type="submission" date="2022-08" db="EMBL/GenBank/DDBJ databases">
        <title>Myroides zhujiangensis sp. nov., a novel bacterium isolated from sediment in the Pearl River Estuary.</title>
        <authorList>
            <person name="Cui L."/>
        </authorList>
    </citation>
    <scope>NUCLEOTIDE SEQUENCE [LARGE SCALE GENOMIC DNA]</scope>
    <source>
        <strain evidence="2 3">SCSIO 72103</strain>
    </source>
</reference>
<proteinExistence type="predicted"/>
<feature type="signal peptide" evidence="1">
    <location>
        <begin position="1"/>
        <end position="18"/>
    </location>
</feature>
<organism evidence="2 3">
    <name type="scientific">Paenimyroides aestuarii</name>
    <dbReference type="NCBI Taxonomy" id="2968490"/>
    <lineage>
        <taxon>Bacteria</taxon>
        <taxon>Pseudomonadati</taxon>
        <taxon>Bacteroidota</taxon>
        <taxon>Flavobacteriia</taxon>
        <taxon>Flavobacteriales</taxon>
        <taxon>Flavobacteriaceae</taxon>
        <taxon>Paenimyroides</taxon>
    </lineage>
</organism>
<keyword evidence="3" id="KW-1185">Reference proteome</keyword>
<dbReference type="RefSeq" id="WP_257499912.1">
    <property type="nucleotide sequence ID" value="NZ_CP102382.1"/>
</dbReference>
<protein>
    <submittedName>
        <fullName evidence="2">Uncharacterized protein</fullName>
    </submittedName>
</protein>
<sequence>MKNIIGLLFILCNCFANAQNNTYNQKKEYGFKGAVKKVTTYMVRTTKYRIPTDTVDYFGKTSIHFTKAGDVTTYTKMYQMPDYVFKSNMHYKGSGKNISFTETSSLNGEQEKKLDYTYHWTTDLSYEILPKSVADSTKTTVHLNTDFSIKKVVFEGVNFKSEEEATYLYDENNQLQQLVYHVKTTDGDEISTIQDVRKIKSVDVFNNPTVIYFYETTESSVPKSVLFRYYEYY</sequence>
<dbReference type="Proteomes" id="UP001317001">
    <property type="component" value="Chromosome"/>
</dbReference>
<feature type="chain" id="PRO_5045858008" evidence="1">
    <location>
        <begin position="19"/>
        <end position="233"/>
    </location>
</feature>
<evidence type="ECO:0000256" key="1">
    <source>
        <dbReference type="SAM" id="SignalP"/>
    </source>
</evidence>
<accession>A0ABY5NU64</accession>
<name>A0ABY5NU64_9FLAO</name>